<dbReference type="InterPro" id="IPR019734">
    <property type="entry name" value="TPR_rpt"/>
</dbReference>
<evidence type="ECO:0000256" key="1">
    <source>
        <dbReference type="PROSITE-ProRule" id="PRU00339"/>
    </source>
</evidence>
<accession>A0A1M5VUI1</accession>
<dbReference type="PROSITE" id="PS50005">
    <property type="entry name" value="TPR"/>
    <property type="match status" value="1"/>
</dbReference>
<name>A0A1M5VUI1_9FLAO</name>
<dbReference type="SUPFAM" id="SSF48452">
    <property type="entry name" value="TPR-like"/>
    <property type="match status" value="1"/>
</dbReference>
<dbReference type="EMBL" id="FQXQ01000004">
    <property type="protein sequence ID" value="SHH78922.1"/>
    <property type="molecule type" value="Genomic_DNA"/>
</dbReference>
<evidence type="ECO:0000313" key="3">
    <source>
        <dbReference type="Proteomes" id="UP000184109"/>
    </source>
</evidence>
<dbReference type="InterPro" id="IPR011990">
    <property type="entry name" value="TPR-like_helical_dom_sf"/>
</dbReference>
<sequence length="475" mass="54455">MIDMKKSSFLIKYLLFTLIGLSVFSCATYKELSAKYQHEVLAGEFDVAMKSIDNNKFLNKDRNELLYCLEKGKVAYLKGDYKLSNELFNKADLLIEDHKVNKVGEVLGVLANPEKTTYKSEDFEKVAIHYYKAMNYIFLNLYDDALVEAKRINIQLQEINDSYPAGKKNRYTTDAFALNLQGLLYETTGNLNDAFISYRNAVELYQQNDGTYFGVNIPQQLKQDLINVAHQLGFVDEELRYSELFNLKYKPKSADFKGEVIVFWESGLVPYKSQTYFTFTALPGNNNGFTSITNEELDLTFPVPTSNNSNSGKFSSTSIFNIAFPKYEDRIPYFTSGKVVLNNDISKNYQLELVEDYKTIAFKTLKDRTVREIGKIAIRVAAKKISENIVRNQNENLGAVLGILNALNEKTDTRNWQTLPNKIYYTRIPLNKEDNIVKVEVKTNHEETIEKEFIVKSSGNLNFINYITPQSENVN</sequence>
<protein>
    <recommendedName>
        <fullName evidence="4">Tetratricopeptide repeat-containing protein</fullName>
    </recommendedName>
</protein>
<dbReference type="PROSITE" id="PS51257">
    <property type="entry name" value="PROKAR_LIPOPROTEIN"/>
    <property type="match status" value="1"/>
</dbReference>
<reference evidence="3" key="1">
    <citation type="submission" date="2016-11" db="EMBL/GenBank/DDBJ databases">
        <authorList>
            <person name="Varghese N."/>
            <person name="Submissions S."/>
        </authorList>
    </citation>
    <scope>NUCLEOTIDE SEQUENCE [LARGE SCALE GENOMIC DNA]</scope>
    <source>
        <strain evidence="3">DSM 100572</strain>
    </source>
</reference>
<dbReference type="Gene3D" id="1.25.40.10">
    <property type="entry name" value="Tetratricopeptide repeat domain"/>
    <property type="match status" value="1"/>
</dbReference>
<proteinExistence type="predicted"/>
<evidence type="ECO:0008006" key="4">
    <source>
        <dbReference type="Google" id="ProtNLM"/>
    </source>
</evidence>
<organism evidence="2 3">
    <name type="scientific">Wenyingzhuangia marina</name>
    <dbReference type="NCBI Taxonomy" id="1195760"/>
    <lineage>
        <taxon>Bacteria</taxon>
        <taxon>Pseudomonadati</taxon>
        <taxon>Bacteroidota</taxon>
        <taxon>Flavobacteriia</taxon>
        <taxon>Flavobacteriales</taxon>
        <taxon>Flavobacteriaceae</taxon>
        <taxon>Wenyingzhuangia</taxon>
    </lineage>
</organism>
<feature type="repeat" description="TPR" evidence="1">
    <location>
        <begin position="175"/>
        <end position="208"/>
    </location>
</feature>
<dbReference type="STRING" id="1195760.SAMN05444281_1960"/>
<dbReference type="AlphaFoldDB" id="A0A1M5VUI1"/>
<gene>
    <name evidence="2" type="ORF">SAMN05444281_1960</name>
</gene>
<keyword evidence="3" id="KW-1185">Reference proteome</keyword>
<dbReference type="Proteomes" id="UP000184109">
    <property type="component" value="Unassembled WGS sequence"/>
</dbReference>
<keyword evidence="1" id="KW-0802">TPR repeat</keyword>
<evidence type="ECO:0000313" key="2">
    <source>
        <dbReference type="EMBL" id="SHH78922.1"/>
    </source>
</evidence>